<dbReference type="EMBL" id="UYJE01000386">
    <property type="protein sequence ID" value="VDH92832.1"/>
    <property type="molecule type" value="Genomic_DNA"/>
</dbReference>
<proteinExistence type="predicted"/>
<dbReference type="AlphaFoldDB" id="A0A8B6BNJ0"/>
<evidence type="ECO:0000256" key="2">
    <source>
        <dbReference type="SAM" id="SignalP"/>
    </source>
</evidence>
<organism evidence="4 5">
    <name type="scientific">Mytilus galloprovincialis</name>
    <name type="common">Mediterranean mussel</name>
    <dbReference type="NCBI Taxonomy" id="29158"/>
    <lineage>
        <taxon>Eukaryota</taxon>
        <taxon>Metazoa</taxon>
        <taxon>Spiralia</taxon>
        <taxon>Lophotrochozoa</taxon>
        <taxon>Mollusca</taxon>
        <taxon>Bivalvia</taxon>
        <taxon>Autobranchia</taxon>
        <taxon>Pteriomorphia</taxon>
        <taxon>Mytilida</taxon>
        <taxon>Mytiloidea</taxon>
        <taxon>Mytilidae</taxon>
        <taxon>Mytilinae</taxon>
        <taxon>Mytilus</taxon>
    </lineage>
</organism>
<keyword evidence="5" id="KW-1185">Reference proteome</keyword>
<evidence type="ECO:0000256" key="1">
    <source>
        <dbReference type="SAM" id="Coils"/>
    </source>
</evidence>
<name>A0A8B6BNJ0_MYTGA</name>
<dbReference type="Proteomes" id="UP000596742">
    <property type="component" value="Unassembled WGS sequence"/>
</dbReference>
<accession>A0A8B6BNJ0</accession>
<keyword evidence="2" id="KW-0732">Signal</keyword>
<sequence length="267" mass="30385">MNMWLIVLFSFLLFCDKGFVFGLSSEYDGCNRTDISDFRSEFEVMKGNFHTLLKRVISNENEISDLKNQNNELKNTVRLCSCKIEELNDIIIQNQCNLNETRSQFNQELLILRSDWMNQNKKVFIGFSAYMSEDFVEDHSKSLTKGDTIIFDKTETNSDNVYKTATGVFTAPSSGMYAFTWTLCVDSRINDGGYGEFETELVVDGLICGTLHADTETQAQDACSTGFIIKYVRKSGKVYLRNSGDHQGSFLSKDSQTRTTFSGWKLN</sequence>
<dbReference type="Gene3D" id="2.60.120.40">
    <property type="match status" value="1"/>
</dbReference>
<dbReference type="PROSITE" id="PS50871">
    <property type="entry name" value="C1Q"/>
    <property type="match status" value="1"/>
</dbReference>
<dbReference type="SUPFAM" id="SSF49842">
    <property type="entry name" value="TNF-like"/>
    <property type="match status" value="1"/>
</dbReference>
<evidence type="ECO:0000313" key="4">
    <source>
        <dbReference type="EMBL" id="VDH92832.1"/>
    </source>
</evidence>
<dbReference type="Pfam" id="PF00386">
    <property type="entry name" value="C1q"/>
    <property type="match status" value="1"/>
</dbReference>
<feature type="domain" description="C1q" evidence="3">
    <location>
        <begin position="120"/>
        <end position="267"/>
    </location>
</feature>
<feature type="chain" id="PRO_5032630632" description="C1q domain-containing protein" evidence="2">
    <location>
        <begin position="23"/>
        <end position="267"/>
    </location>
</feature>
<reference evidence="4" key="1">
    <citation type="submission" date="2018-11" db="EMBL/GenBank/DDBJ databases">
        <authorList>
            <person name="Alioto T."/>
            <person name="Alioto T."/>
        </authorList>
    </citation>
    <scope>NUCLEOTIDE SEQUENCE</scope>
</reference>
<dbReference type="InterPro" id="IPR001073">
    <property type="entry name" value="C1q_dom"/>
</dbReference>
<comment type="caution">
    <text evidence="4">The sequence shown here is derived from an EMBL/GenBank/DDBJ whole genome shotgun (WGS) entry which is preliminary data.</text>
</comment>
<dbReference type="OrthoDB" id="6117244at2759"/>
<feature type="signal peptide" evidence="2">
    <location>
        <begin position="1"/>
        <end position="22"/>
    </location>
</feature>
<gene>
    <name evidence="4" type="ORF">MGAL_10B061648</name>
</gene>
<dbReference type="InterPro" id="IPR008983">
    <property type="entry name" value="Tumour_necrosis_fac-like_dom"/>
</dbReference>
<evidence type="ECO:0000313" key="5">
    <source>
        <dbReference type="Proteomes" id="UP000596742"/>
    </source>
</evidence>
<evidence type="ECO:0000259" key="3">
    <source>
        <dbReference type="PROSITE" id="PS50871"/>
    </source>
</evidence>
<protein>
    <recommendedName>
        <fullName evidence="3">C1q domain-containing protein</fullName>
    </recommendedName>
</protein>
<keyword evidence="1" id="KW-0175">Coiled coil</keyword>
<feature type="coiled-coil region" evidence="1">
    <location>
        <begin position="56"/>
        <end position="83"/>
    </location>
</feature>